<dbReference type="Proteomes" id="UP000075840">
    <property type="component" value="Unassembled WGS sequence"/>
</dbReference>
<proteinExistence type="predicted"/>
<dbReference type="VEuPathDB" id="VectorBase:AARA003497"/>
<sequence>MRAHNVPRLPVKTVAIFCGESKPLSLDEYLAKFVKEMNRLQANGLRIGNRVYWVKLREIIADSPARAYIKGVKAFNAVEGCQKCTIRTEYDARTRRRFFRYGTIARSRTDKEFLENKYWEHCTKTTPLLKLKQCNMIRSFPGSERMHFADKGVFGKLTHLLPSDLKRRLRDLRYIEHWKASEHKMLLQVAGVAVLKDRLKPEM</sequence>
<keyword evidence="2" id="KW-1185">Reference proteome</keyword>
<evidence type="ECO:0000313" key="2">
    <source>
        <dbReference type="Proteomes" id="UP000075840"/>
    </source>
</evidence>
<dbReference type="PANTHER" id="PTHR33053">
    <property type="entry name" value="PROTEIN, PUTATIVE-RELATED"/>
    <property type="match status" value="1"/>
</dbReference>
<dbReference type="VEuPathDB" id="VectorBase:AARA21_000668"/>
<dbReference type="PANTHER" id="PTHR33053:SF9">
    <property type="entry name" value="AGAP000105-PA"/>
    <property type="match status" value="1"/>
</dbReference>
<accession>A0A182HQF4</accession>
<dbReference type="EnsemblMetazoa" id="AARA003497-RA">
    <property type="protein sequence ID" value="AARA003497-PA"/>
    <property type="gene ID" value="AARA003497"/>
</dbReference>
<dbReference type="EMBL" id="APCN01007824">
    <property type="status" value="NOT_ANNOTATED_CDS"/>
    <property type="molecule type" value="Genomic_DNA"/>
</dbReference>
<name>A0A182HQF4_ANOAR</name>
<evidence type="ECO:0000313" key="1">
    <source>
        <dbReference type="EnsemblMetazoa" id="AARA003497-PA"/>
    </source>
</evidence>
<reference evidence="1" key="1">
    <citation type="submission" date="2022-08" db="UniProtKB">
        <authorList>
            <consortium name="EnsemblMetazoa"/>
        </authorList>
    </citation>
    <scope>IDENTIFICATION</scope>
    <source>
        <strain evidence="1">Dongola</strain>
    </source>
</reference>
<organism evidence="1 2">
    <name type="scientific">Anopheles arabiensis</name>
    <name type="common">Mosquito</name>
    <dbReference type="NCBI Taxonomy" id="7173"/>
    <lineage>
        <taxon>Eukaryota</taxon>
        <taxon>Metazoa</taxon>
        <taxon>Ecdysozoa</taxon>
        <taxon>Arthropoda</taxon>
        <taxon>Hexapoda</taxon>
        <taxon>Insecta</taxon>
        <taxon>Pterygota</taxon>
        <taxon>Neoptera</taxon>
        <taxon>Endopterygota</taxon>
        <taxon>Diptera</taxon>
        <taxon>Nematocera</taxon>
        <taxon>Culicoidea</taxon>
        <taxon>Culicidae</taxon>
        <taxon>Anophelinae</taxon>
        <taxon>Anopheles</taxon>
    </lineage>
</organism>
<protein>
    <submittedName>
        <fullName evidence="1">Uncharacterized protein</fullName>
    </submittedName>
</protein>
<dbReference type="AlphaFoldDB" id="A0A182HQF4"/>